<dbReference type="GeneID" id="90609127"/>
<dbReference type="OrthoDB" id="9770099at2"/>
<evidence type="ECO:0000256" key="5">
    <source>
        <dbReference type="ARBA" id="ARBA00023136"/>
    </source>
</evidence>
<dbReference type="Pfam" id="PF02687">
    <property type="entry name" value="FtsX"/>
    <property type="match status" value="1"/>
</dbReference>
<dbReference type="Proteomes" id="UP000225740">
    <property type="component" value="Unassembled WGS sequence"/>
</dbReference>
<keyword evidence="2" id="KW-1003">Cell membrane</keyword>
<evidence type="ECO:0000256" key="7">
    <source>
        <dbReference type="SAM" id="Phobius"/>
    </source>
</evidence>
<name>A0A2G1W799_9BACT</name>
<evidence type="ECO:0000259" key="9">
    <source>
        <dbReference type="Pfam" id="PF12704"/>
    </source>
</evidence>
<gene>
    <name evidence="10" type="ORF">CEE69_13545</name>
</gene>
<dbReference type="Pfam" id="PF12704">
    <property type="entry name" value="MacB_PCD"/>
    <property type="match status" value="1"/>
</dbReference>
<dbReference type="InterPro" id="IPR050250">
    <property type="entry name" value="Macrolide_Exporter_MacB"/>
</dbReference>
<dbReference type="InterPro" id="IPR025857">
    <property type="entry name" value="MacB_PCD"/>
</dbReference>
<dbReference type="GO" id="GO:0005886">
    <property type="term" value="C:plasma membrane"/>
    <property type="evidence" value="ECO:0007669"/>
    <property type="project" value="UniProtKB-SubCell"/>
</dbReference>
<evidence type="ECO:0000256" key="4">
    <source>
        <dbReference type="ARBA" id="ARBA00022989"/>
    </source>
</evidence>
<dbReference type="RefSeq" id="WP_099261180.1">
    <property type="nucleotide sequence ID" value="NZ_NIZW01000009.1"/>
</dbReference>
<organism evidence="10 11">
    <name type="scientific">Rhodopirellula bahusiensis</name>
    <dbReference type="NCBI Taxonomy" id="2014065"/>
    <lineage>
        <taxon>Bacteria</taxon>
        <taxon>Pseudomonadati</taxon>
        <taxon>Planctomycetota</taxon>
        <taxon>Planctomycetia</taxon>
        <taxon>Pirellulales</taxon>
        <taxon>Pirellulaceae</taxon>
        <taxon>Rhodopirellula</taxon>
    </lineage>
</organism>
<evidence type="ECO:0000256" key="6">
    <source>
        <dbReference type="ARBA" id="ARBA00038076"/>
    </source>
</evidence>
<keyword evidence="4 7" id="KW-1133">Transmembrane helix</keyword>
<comment type="similarity">
    <text evidence="6">Belongs to the ABC-4 integral membrane protein family.</text>
</comment>
<proteinExistence type="inferred from homology"/>
<dbReference type="GO" id="GO:0022857">
    <property type="term" value="F:transmembrane transporter activity"/>
    <property type="evidence" value="ECO:0007669"/>
    <property type="project" value="TreeGrafter"/>
</dbReference>
<evidence type="ECO:0000313" key="11">
    <source>
        <dbReference type="Proteomes" id="UP000225740"/>
    </source>
</evidence>
<feature type="transmembrane region" description="Helical" evidence="7">
    <location>
        <begin position="282"/>
        <end position="307"/>
    </location>
</feature>
<reference evidence="10 11" key="1">
    <citation type="submission" date="2017-06" db="EMBL/GenBank/DDBJ databases">
        <title>Description of Rhodopirellula bahusiensis sp. nov.</title>
        <authorList>
            <person name="Kizina J."/>
            <person name="Harder J."/>
        </authorList>
    </citation>
    <scope>NUCLEOTIDE SEQUENCE [LARGE SCALE GENOMIC DNA]</scope>
    <source>
        <strain evidence="10 11">SWK21</strain>
    </source>
</reference>
<evidence type="ECO:0008006" key="12">
    <source>
        <dbReference type="Google" id="ProtNLM"/>
    </source>
</evidence>
<dbReference type="PANTHER" id="PTHR30572">
    <property type="entry name" value="MEMBRANE COMPONENT OF TRANSPORTER-RELATED"/>
    <property type="match status" value="1"/>
</dbReference>
<feature type="domain" description="ABC3 transporter permease C-terminal" evidence="8">
    <location>
        <begin position="286"/>
        <end position="406"/>
    </location>
</feature>
<keyword evidence="3 7" id="KW-0812">Transmembrane</keyword>
<keyword evidence="5 7" id="KW-0472">Membrane</keyword>
<dbReference type="EMBL" id="NIZW01000009">
    <property type="protein sequence ID" value="PHQ34881.1"/>
    <property type="molecule type" value="Genomic_DNA"/>
</dbReference>
<evidence type="ECO:0000313" key="10">
    <source>
        <dbReference type="EMBL" id="PHQ34881.1"/>
    </source>
</evidence>
<comment type="caution">
    <text evidence="10">The sequence shown here is derived from an EMBL/GenBank/DDBJ whole genome shotgun (WGS) entry which is preliminary data.</text>
</comment>
<feature type="transmembrane region" description="Helical" evidence="7">
    <location>
        <begin position="21"/>
        <end position="42"/>
    </location>
</feature>
<feature type="transmembrane region" description="Helical" evidence="7">
    <location>
        <begin position="373"/>
        <end position="396"/>
    </location>
</feature>
<evidence type="ECO:0000259" key="8">
    <source>
        <dbReference type="Pfam" id="PF02687"/>
    </source>
</evidence>
<evidence type="ECO:0000256" key="2">
    <source>
        <dbReference type="ARBA" id="ARBA00022475"/>
    </source>
</evidence>
<evidence type="ECO:0000256" key="3">
    <source>
        <dbReference type="ARBA" id="ARBA00022692"/>
    </source>
</evidence>
<keyword evidence="11" id="KW-1185">Reference proteome</keyword>
<comment type="subcellular location">
    <subcellularLocation>
        <location evidence="1">Cell membrane</location>
        <topology evidence="1">Multi-pass membrane protein</topology>
    </subcellularLocation>
</comment>
<protein>
    <recommendedName>
        <fullName evidence="12">Multidrug ABC transporter substrate-binding protein</fullName>
    </recommendedName>
</protein>
<accession>A0A2G1W799</accession>
<feature type="domain" description="MacB-like periplasmic core" evidence="9">
    <location>
        <begin position="22"/>
        <end position="245"/>
    </location>
</feature>
<dbReference type="PANTHER" id="PTHR30572:SF4">
    <property type="entry name" value="ABC TRANSPORTER PERMEASE YTRF"/>
    <property type="match status" value="1"/>
</dbReference>
<evidence type="ECO:0000256" key="1">
    <source>
        <dbReference type="ARBA" id="ARBA00004651"/>
    </source>
</evidence>
<sequence>MSFFDTVRIALRALLKNKMRAVLTIIGVVIGIAAVTTIVSIGQGASALVSGEFEALGTNVVLVLPGQTKRGGVRQSGAPTLTAADADAIGSDCPSVLAASAVVGTAGQIIYGNENWNPKQMQGVGADYLTVRNWGLEAGGFFSVNDIDSNAKVCVIGQTLIPKLFRTVNPLDETIRVNNVPFRVIGILAKKGANMVGDDQDDVVLMPHTTVRKRINGSPLDSVHMIMVSARGTDQMGKATKQIESLMYERHEVGPADEPDFSVQDTTEIAATLGMITGTLTLMLSTIAGISLLVGGVGIMNIMLVSVTERTREIGIRMAIGARGKDILRQFLIESVVLSCIGGAIGIAMGTAASMAATVLINAYKPGTDWPMVVSIPAALVAMGFAAAVGVFFGYYPARRASKLDPIDALRYE</sequence>
<feature type="transmembrane region" description="Helical" evidence="7">
    <location>
        <begin position="328"/>
        <end position="361"/>
    </location>
</feature>
<dbReference type="AlphaFoldDB" id="A0A2G1W799"/>
<dbReference type="InterPro" id="IPR003838">
    <property type="entry name" value="ABC3_permease_C"/>
</dbReference>